<dbReference type="EMBL" id="VOSM01000004">
    <property type="protein sequence ID" value="TXD37144.1"/>
    <property type="molecule type" value="Genomic_DNA"/>
</dbReference>
<organism evidence="3 4">
    <name type="scientific">Lujinxingia vulgaris</name>
    <dbReference type="NCBI Taxonomy" id="2600176"/>
    <lineage>
        <taxon>Bacteria</taxon>
        <taxon>Deltaproteobacteria</taxon>
        <taxon>Bradymonadales</taxon>
        <taxon>Lujinxingiaceae</taxon>
        <taxon>Lujinxingia</taxon>
    </lineage>
</organism>
<feature type="transmembrane region" description="Helical" evidence="2">
    <location>
        <begin position="92"/>
        <end position="116"/>
    </location>
</feature>
<feature type="compositionally biased region" description="Polar residues" evidence="1">
    <location>
        <begin position="212"/>
        <end position="221"/>
    </location>
</feature>
<dbReference type="Proteomes" id="UP000321412">
    <property type="component" value="Unassembled WGS sequence"/>
</dbReference>
<feature type="transmembrane region" description="Helical" evidence="2">
    <location>
        <begin position="249"/>
        <end position="277"/>
    </location>
</feature>
<feature type="transmembrane region" description="Helical" evidence="2">
    <location>
        <begin position="64"/>
        <end position="86"/>
    </location>
</feature>
<sequence length="278" mass="29889">MLGNPSAPDTRSSSPPVVPEPATPPANLERGDALTSLPSNWWQEWNAGITLQQRASRVFNLPSAIFLLARWCALTMLLGVALSWWLFSPLTLLPGVLIILYAAVIGAGLGATWGAVRVVDLAMDNIWQLVVMVIEGLESAMAEVDSLRRGKLSASALQTLSHTLYQGLFYPVVRRASQQAAGIFARPLTWALDKTIARLISRTLRPTEPETDSPNRTSAATSPEPGGAALETLGAAHARLLRLRSKTRTIALTPLVALATLNSLLMTAPIVGLYLLLN</sequence>
<protein>
    <submittedName>
        <fullName evidence="3">Uncharacterized protein</fullName>
    </submittedName>
</protein>
<gene>
    <name evidence="3" type="ORF">FRC98_10440</name>
</gene>
<keyword evidence="2" id="KW-1133">Transmembrane helix</keyword>
<comment type="caution">
    <text evidence="3">The sequence shown here is derived from an EMBL/GenBank/DDBJ whole genome shotgun (WGS) entry which is preliminary data.</text>
</comment>
<accession>A0A5C6X775</accession>
<keyword evidence="2" id="KW-0812">Transmembrane</keyword>
<dbReference type="AlphaFoldDB" id="A0A5C6X775"/>
<feature type="region of interest" description="Disordered" evidence="1">
    <location>
        <begin position="204"/>
        <end position="228"/>
    </location>
</feature>
<keyword evidence="2" id="KW-0472">Membrane</keyword>
<reference evidence="3 4" key="1">
    <citation type="submission" date="2019-08" db="EMBL/GenBank/DDBJ databases">
        <title>Bradymonadales sp. TMQ4.</title>
        <authorList>
            <person name="Liang Q."/>
        </authorList>
    </citation>
    <scope>NUCLEOTIDE SEQUENCE [LARGE SCALE GENOMIC DNA]</scope>
    <source>
        <strain evidence="3 4">TMQ4</strain>
    </source>
</reference>
<proteinExistence type="predicted"/>
<dbReference type="OrthoDB" id="5513111at2"/>
<evidence type="ECO:0000313" key="3">
    <source>
        <dbReference type="EMBL" id="TXD37144.1"/>
    </source>
</evidence>
<feature type="region of interest" description="Disordered" evidence="1">
    <location>
        <begin position="1"/>
        <end position="29"/>
    </location>
</feature>
<evidence type="ECO:0000256" key="1">
    <source>
        <dbReference type="SAM" id="MobiDB-lite"/>
    </source>
</evidence>
<dbReference type="RefSeq" id="WP_146981355.1">
    <property type="nucleotide sequence ID" value="NZ_VOSM01000004.1"/>
</dbReference>
<evidence type="ECO:0000313" key="4">
    <source>
        <dbReference type="Proteomes" id="UP000321412"/>
    </source>
</evidence>
<name>A0A5C6X775_9DELT</name>
<evidence type="ECO:0000256" key="2">
    <source>
        <dbReference type="SAM" id="Phobius"/>
    </source>
</evidence>
<keyword evidence="4" id="KW-1185">Reference proteome</keyword>